<dbReference type="GO" id="GO:0016740">
    <property type="term" value="F:transferase activity"/>
    <property type="evidence" value="ECO:0007669"/>
    <property type="project" value="UniProtKB-KW"/>
</dbReference>
<evidence type="ECO:0000313" key="7">
    <source>
        <dbReference type="Proteomes" id="UP001243989"/>
    </source>
</evidence>
<dbReference type="Pfam" id="PF01755">
    <property type="entry name" value="Glyco_transf_25"/>
    <property type="match status" value="1"/>
</dbReference>
<keyword evidence="4" id="KW-0812">Transmembrane</keyword>
<dbReference type="Proteomes" id="UP001243989">
    <property type="component" value="Unassembled WGS sequence"/>
</dbReference>
<dbReference type="EMBL" id="JAHMHQ010000003">
    <property type="protein sequence ID" value="KAK1641042.1"/>
    <property type="molecule type" value="Genomic_DNA"/>
</dbReference>
<keyword evidence="7" id="KW-1185">Reference proteome</keyword>
<dbReference type="PANTHER" id="PTHR10730:SF53">
    <property type="entry name" value="GLYCOSYLTRANSFERASE 25 FAMILY MEMBER"/>
    <property type="match status" value="1"/>
</dbReference>
<organism evidence="6 7">
    <name type="scientific">Colletotrichum phormii</name>
    <dbReference type="NCBI Taxonomy" id="359342"/>
    <lineage>
        <taxon>Eukaryota</taxon>
        <taxon>Fungi</taxon>
        <taxon>Dikarya</taxon>
        <taxon>Ascomycota</taxon>
        <taxon>Pezizomycotina</taxon>
        <taxon>Sordariomycetes</taxon>
        <taxon>Hypocreomycetidae</taxon>
        <taxon>Glomerellales</taxon>
        <taxon>Glomerellaceae</taxon>
        <taxon>Colletotrichum</taxon>
        <taxon>Colletotrichum acutatum species complex</taxon>
    </lineage>
</organism>
<keyword evidence="3" id="KW-0808">Transferase</keyword>
<dbReference type="AlphaFoldDB" id="A0AAJ0A2R5"/>
<proteinExistence type="inferred from homology"/>
<evidence type="ECO:0000313" key="6">
    <source>
        <dbReference type="EMBL" id="KAK1641042.1"/>
    </source>
</evidence>
<evidence type="ECO:0000256" key="4">
    <source>
        <dbReference type="SAM" id="Phobius"/>
    </source>
</evidence>
<dbReference type="CDD" id="cd06532">
    <property type="entry name" value="Glyco_transf_25"/>
    <property type="match status" value="1"/>
</dbReference>
<accession>A0AAJ0A2R5</accession>
<feature type="transmembrane region" description="Helical" evidence="4">
    <location>
        <begin position="7"/>
        <end position="28"/>
    </location>
</feature>
<dbReference type="InterPro" id="IPR002654">
    <property type="entry name" value="Glyco_trans_25"/>
</dbReference>
<sequence>MLSTKYLAVKLSFTFTLFVIIFLSRTYYSPIRLGDQSAREPSKTVPAPVPFSKVTDNSTFGFPKIFFINIPTRFDLLDAATIQAFLSGVQFEVFPAVEANMVKDKGMPPTHDKERLTGAEKGCWRAHANIWYHMLREELPSALILEGDAAWDIHVRTIMTNFHEHFTALLHQLNSTQTPNVGRREQAAAAANDSAQLVFPDPQDPWHSKHWDILSLSHCAETPLNHELMLRYDDEHVPAGPKSYYGLPLGSERVVRKSGGIACTTAYAVSRSGAAKLLLRTATDLDLPVDLVIKSMILSGDLVAYSVQPTIMSQWKYVPGVGMNLRGSDSDVQESTRQEVDDEDPKAWETISQTGIVWRPMEYFIDAALKEMTLEVAWKEIFGGERPPLQVTGV</sequence>
<evidence type="ECO:0000256" key="1">
    <source>
        <dbReference type="ARBA" id="ARBA00006721"/>
    </source>
</evidence>
<protein>
    <recommendedName>
        <fullName evidence="5">Glycosyl transferase family 25 domain-containing protein</fullName>
    </recommendedName>
</protein>
<dbReference type="InterPro" id="IPR050757">
    <property type="entry name" value="Collagen_mod_GT25"/>
</dbReference>
<keyword evidence="4" id="KW-1133">Transmembrane helix</keyword>
<feature type="domain" description="Glycosyl transferase family 25" evidence="5">
    <location>
        <begin position="65"/>
        <end position="167"/>
    </location>
</feature>
<keyword evidence="2" id="KW-0328">Glycosyltransferase</keyword>
<reference evidence="6" key="1">
    <citation type="submission" date="2021-06" db="EMBL/GenBank/DDBJ databases">
        <title>Comparative genomics, transcriptomics and evolutionary studies reveal genomic signatures of adaptation to plant cell wall in hemibiotrophic fungi.</title>
        <authorList>
            <consortium name="DOE Joint Genome Institute"/>
            <person name="Baroncelli R."/>
            <person name="Diaz J.F."/>
            <person name="Benocci T."/>
            <person name="Peng M."/>
            <person name="Battaglia E."/>
            <person name="Haridas S."/>
            <person name="Andreopoulos W."/>
            <person name="Labutti K."/>
            <person name="Pangilinan J."/>
            <person name="Floch G.L."/>
            <person name="Makela M.R."/>
            <person name="Henrissat B."/>
            <person name="Grigoriev I.V."/>
            <person name="Crouch J.A."/>
            <person name="De Vries R.P."/>
            <person name="Sukno S.A."/>
            <person name="Thon M.R."/>
        </authorList>
    </citation>
    <scope>NUCLEOTIDE SEQUENCE</scope>
    <source>
        <strain evidence="6">CBS 102054</strain>
    </source>
</reference>
<name>A0AAJ0A2R5_9PEZI</name>
<gene>
    <name evidence="6" type="ORF">BDP81DRAFT_390352</name>
</gene>
<evidence type="ECO:0000256" key="3">
    <source>
        <dbReference type="ARBA" id="ARBA00022679"/>
    </source>
</evidence>
<evidence type="ECO:0000259" key="5">
    <source>
        <dbReference type="Pfam" id="PF01755"/>
    </source>
</evidence>
<evidence type="ECO:0000256" key="2">
    <source>
        <dbReference type="ARBA" id="ARBA00022676"/>
    </source>
</evidence>
<dbReference type="GeneID" id="85472247"/>
<dbReference type="RefSeq" id="XP_060449649.1">
    <property type="nucleotide sequence ID" value="XM_060587385.1"/>
</dbReference>
<comment type="similarity">
    <text evidence="1">Belongs to the glycosyltransferase 25 family.</text>
</comment>
<comment type="caution">
    <text evidence="6">The sequence shown here is derived from an EMBL/GenBank/DDBJ whole genome shotgun (WGS) entry which is preliminary data.</text>
</comment>
<dbReference type="PANTHER" id="PTHR10730">
    <property type="entry name" value="PROCOLLAGEN-LYSINE,2-OXOGLUTARATE 5-DIOXYGENASE/GLYCOSYLTRANSFERASE 25 FAMILY MEMBER"/>
    <property type="match status" value="1"/>
</dbReference>
<keyword evidence="4" id="KW-0472">Membrane</keyword>